<comment type="caution">
    <text evidence="2">The sequence shown here is derived from an EMBL/GenBank/DDBJ whole genome shotgun (WGS) entry which is preliminary data.</text>
</comment>
<evidence type="ECO:0000313" key="2">
    <source>
        <dbReference type="EMBL" id="MBE3638138.1"/>
    </source>
</evidence>
<proteinExistence type="predicted"/>
<dbReference type="Gene3D" id="3.90.1580.10">
    <property type="entry name" value="paralog of FGE (formylglycine-generating enzyme)"/>
    <property type="match status" value="1"/>
</dbReference>
<dbReference type="Proteomes" id="UP000609121">
    <property type="component" value="Unassembled WGS sequence"/>
</dbReference>
<dbReference type="InterPro" id="IPR005532">
    <property type="entry name" value="SUMF_dom"/>
</dbReference>
<sequence length="318" mass="34290">MTADPAASASCCGPAGAASADEDAHLRRALDVLPAPPEVQAELRQMLRPVPGGFFEMGARMSRYAGDLDAPRRKVKVAPFRIAPTSVTNAQFGRFVAATGYRTVAETEGWSFVFHLLVARPQAHPRAPLGMPWWHAVEGACWAAPEGPGSGTDGRADHPAVHIAWFDALAYCRWSGLRLPSEVEWERAARGGLARRKFPWGNAFRPGGQQAMNTFEGTFPDAPATGQDWRGTVAADSFAPNGYGLFNMTGNVWEWAADRFGPLPGGAQVPRAGTERVQRGGSYLCHASYCDRYHVHSRTRNTPDSTTGHAGFRVACGA</sequence>
<dbReference type="InterPro" id="IPR016187">
    <property type="entry name" value="CTDL_fold"/>
</dbReference>
<evidence type="ECO:0000313" key="3">
    <source>
        <dbReference type="Proteomes" id="UP000609121"/>
    </source>
</evidence>
<dbReference type="InterPro" id="IPR042095">
    <property type="entry name" value="SUMF_sf"/>
</dbReference>
<reference evidence="2" key="1">
    <citation type="submission" date="2020-09" db="EMBL/GenBank/DDBJ databases">
        <title>A novel bacterium of genus Mangrovicoccus, isolated from South China Sea.</title>
        <authorList>
            <person name="Huang H."/>
            <person name="Mo K."/>
            <person name="Hu Y."/>
        </authorList>
    </citation>
    <scope>NUCLEOTIDE SEQUENCE</scope>
    <source>
        <strain evidence="2">HB182678</strain>
    </source>
</reference>
<protein>
    <submittedName>
        <fullName evidence="2">Formylglycine-generating enzyme family protein</fullName>
    </submittedName>
</protein>
<gene>
    <name evidence="2" type="ORF">ICN82_07985</name>
</gene>
<dbReference type="InterPro" id="IPR051043">
    <property type="entry name" value="Sulfatase_Mod_Factor_Kinase"/>
</dbReference>
<feature type="domain" description="Sulfatase-modifying factor enzyme-like" evidence="1">
    <location>
        <begin position="50"/>
        <end position="315"/>
    </location>
</feature>
<dbReference type="SUPFAM" id="SSF56436">
    <property type="entry name" value="C-type lectin-like"/>
    <property type="match status" value="1"/>
</dbReference>
<dbReference type="EMBL" id="JACVXA010000016">
    <property type="protein sequence ID" value="MBE3638138.1"/>
    <property type="molecule type" value="Genomic_DNA"/>
</dbReference>
<dbReference type="AlphaFoldDB" id="A0A8J6YYL4"/>
<accession>A0A8J6YYL4</accession>
<keyword evidence="3" id="KW-1185">Reference proteome</keyword>
<dbReference type="RefSeq" id="WP_193181513.1">
    <property type="nucleotide sequence ID" value="NZ_JACVXA010000016.1"/>
</dbReference>
<name>A0A8J6YYL4_9RHOB</name>
<dbReference type="Pfam" id="PF03781">
    <property type="entry name" value="FGE-sulfatase"/>
    <property type="match status" value="1"/>
</dbReference>
<organism evidence="2 3">
    <name type="scientific">Mangrovicoccus algicola</name>
    <dbReference type="NCBI Taxonomy" id="2771008"/>
    <lineage>
        <taxon>Bacteria</taxon>
        <taxon>Pseudomonadati</taxon>
        <taxon>Pseudomonadota</taxon>
        <taxon>Alphaproteobacteria</taxon>
        <taxon>Rhodobacterales</taxon>
        <taxon>Paracoccaceae</taxon>
        <taxon>Mangrovicoccus</taxon>
    </lineage>
</organism>
<evidence type="ECO:0000259" key="1">
    <source>
        <dbReference type="Pfam" id="PF03781"/>
    </source>
</evidence>
<dbReference type="PANTHER" id="PTHR23150:SF19">
    <property type="entry name" value="FORMYLGLYCINE-GENERATING ENZYME"/>
    <property type="match status" value="1"/>
</dbReference>
<dbReference type="PANTHER" id="PTHR23150">
    <property type="entry name" value="SULFATASE MODIFYING FACTOR 1, 2"/>
    <property type="match status" value="1"/>
</dbReference>
<dbReference type="GO" id="GO:0120147">
    <property type="term" value="F:formylglycine-generating oxidase activity"/>
    <property type="evidence" value="ECO:0007669"/>
    <property type="project" value="TreeGrafter"/>
</dbReference>